<dbReference type="STRING" id="153721.MYP_4493"/>
<dbReference type="AlphaFoldDB" id="A0A098LMK4"/>
<dbReference type="InterPro" id="IPR018060">
    <property type="entry name" value="HTH_AraC"/>
</dbReference>
<dbReference type="Gene3D" id="1.10.10.60">
    <property type="entry name" value="Homeodomain-like"/>
    <property type="match status" value="2"/>
</dbReference>
<evidence type="ECO:0000313" key="6">
    <source>
        <dbReference type="Proteomes" id="UP000030185"/>
    </source>
</evidence>
<evidence type="ECO:0000256" key="2">
    <source>
        <dbReference type="ARBA" id="ARBA00023125"/>
    </source>
</evidence>
<dbReference type="GO" id="GO:0003700">
    <property type="term" value="F:DNA-binding transcription factor activity"/>
    <property type="evidence" value="ECO:0007669"/>
    <property type="project" value="InterPro"/>
</dbReference>
<dbReference type="InterPro" id="IPR009057">
    <property type="entry name" value="Homeodomain-like_sf"/>
</dbReference>
<dbReference type="InterPro" id="IPR050908">
    <property type="entry name" value="SmbC-like"/>
</dbReference>
<dbReference type="eggNOG" id="COG3449">
    <property type="taxonomic scope" value="Bacteria"/>
</dbReference>
<dbReference type="PANTHER" id="PTHR40055:SF1">
    <property type="entry name" value="TRANSCRIPTIONAL REGULATOR YGIV-RELATED"/>
    <property type="match status" value="1"/>
</dbReference>
<dbReference type="Pfam" id="PF06445">
    <property type="entry name" value="GyrI-like"/>
    <property type="match status" value="1"/>
</dbReference>
<reference evidence="5 6" key="1">
    <citation type="submission" date="2014-09" db="EMBL/GenBank/DDBJ databases">
        <title>Sporocytophaga myxococcoides PG-01 genome sequencing.</title>
        <authorList>
            <person name="Liu L."/>
            <person name="Gao P.J."/>
            <person name="Chen G.J."/>
            <person name="Wang L.S."/>
        </authorList>
    </citation>
    <scope>NUCLEOTIDE SEQUENCE [LARGE SCALE GENOMIC DNA]</scope>
    <source>
        <strain evidence="5 6">PG-01</strain>
    </source>
</reference>
<dbReference type="PANTHER" id="PTHR40055">
    <property type="entry name" value="TRANSCRIPTIONAL REGULATOR YGIV-RELATED"/>
    <property type="match status" value="1"/>
</dbReference>
<dbReference type="Proteomes" id="UP000030185">
    <property type="component" value="Unassembled WGS sequence"/>
</dbReference>
<dbReference type="SUPFAM" id="SSF55136">
    <property type="entry name" value="Probable bacterial effector-binding domain"/>
    <property type="match status" value="1"/>
</dbReference>
<dbReference type="OrthoDB" id="9816011at2"/>
<dbReference type="GO" id="GO:0043565">
    <property type="term" value="F:sequence-specific DNA binding"/>
    <property type="evidence" value="ECO:0007669"/>
    <property type="project" value="InterPro"/>
</dbReference>
<evidence type="ECO:0000256" key="1">
    <source>
        <dbReference type="ARBA" id="ARBA00023015"/>
    </source>
</evidence>
<dbReference type="eggNOG" id="COG2207">
    <property type="taxonomic scope" value="Bacteria"/>
</dbReference>
<evidence type="ECO:0000259" key="4">
    <source>
        <dbReference type="PROSITE" id="PS01124"/>
    </source>
</evidence>
<sequence>MTKEQSINEYFFRINKVIDYIKAHLDEDLSLEKLSEISTFSKFHFHRIFKALTGQTVNNFIRNARIERSVFYLNHDPSSTIADIAFRSGFSNQASFYRTFKDIHQIKPTDFRDHKRKENSKICEKDSNNRNLQEQIQSYLATRIYNLKEINMDKGKSIQIEIKDLSELHVVYIRNLSIHMHDSETFGKMIEALLKWALPKGLVNFPETKVLTVYRSNPNDKGIIQADVCLTVPDEIEGEGIIGKTILTGGKYAVIHKEATLAECFTTWDYVFKEWFPSNGYQPDNRNFYINHLNEPEKHPQKLHIFDMCIPIREL</sequence>
<proteinExistence type="predicted"/>
<comment type="caution">
    <text evidence="5">The sequence shown here is derived from an EMBL/GenBank/DDBJ whole genome shotgun (WGS) entry which is preliminary data.</text>
</comment>
<dbReference type="PROSITE" id="PS01124">
    <property type="entry name" value="HTH_ARAC_FAMILY_2"/>
    <property type="match status" value="1"/>
</dbReference>
<dbReference type="InterPro" id="IPR018062">
    <property type="entry name" value="HTH_AraC-typ_CS"/>
</dbReference>
<dbReference type="InterPro" id="IPR011256">
    <property type="entry name" value="Reg_factor_effector_dom_sf"/>
</dbReference>
<dbReference type="RefSeq" id="WP_045468396.1">
    <property type="nucleotide sequence ID" value="NZ_BBLT01000012.1"/>
</dbReference>
<evidence type="ECO:0000313" key="5">
    <source>
        <dbReference type="EMBL" id="GAL87263.1"/>
    </source>
</evidence>
<protein>
    <recommendedName>
        <fullName evidence="4">HTH araC/xylS-type domain-containing protein</fullName>
    </recommendedName>
</protein>
<dbReference type="Gene3D" id="3.20.80.10">
    <property type="entry name" value="Regulatory factor, effector binding domain"/>
    <property type="match status" value="1"/>
</dbReference>
<accession>A0A098LMK4</accession>
<keyword evidence="1" id="KW-0805">Transcription regulation</keyword>
<feature type="domain" description="HTH araC/xylS-type" evidence="4">
    <location>
        <begin position="15"/>
        <end position="114"/>
    </location>
</feature>
<name>A0A098LMK4_9BACT</name>
<dbReference type="Pfam" id="PF12833">
    <property type="entry name" value="HTH_18"/>
    <property type="match status" value="1"/>
</dbReference>
<dbReference type="SMART" id="SM00871">
    <property type="entry name" value="AraC_E_bind"/>
    <property type="match status" value="1"/>
</dbReference>
<evidence type="ECO:0000256" key="3">
    <source>
        <dbReference type="ARBA" id="ARBA00023163"/>
    </source>
</evidence>
<dbReference type="SUPFAM" id="SSF46689">
    <property type="entry name" value="Homeodomain-like"/>
    <property type="match status" value="2"/>
</dbReference>
<dbReference type="InterPro" id="IPR029442">
    <property type="entry name" value="GyrI-like"/>
</dbReference>
<keyword evidence="3" id="KW-0804">Transcription</keyword>
<dbReference type="InterPro" id="IPR010499">
    <property type="entry name" value="AraC_E-bd"/>
</dbReference>
<keyword evidence="6" id="KW-1185">Reference proteome</keyword>
<keyword evidence="2" id="KW-0238">DNA-binding</keyword>
<dbReference type="PROSITE" id="PS00041">
    <property type="entry name" value="HTH_ARAC_FAMILY_1"/>
    <property type="match status" value="1"/>
</dbReference>
<gene>
    <name evidence="5" type="ORF">MYP_4493</name>
</gene>
<dbReference type="SMART" id="SM00342">
    <property type="entry name" value="HTH_ARAC"/>
    <property type="match status" value="1"/>
</dbReference>
<dbReference type="EMBL" id="BBLT01000012">
    <property type="protein sequence ID" value="GAL87263.1"/>
    <property type="molecule type" value="Genomic_DNA"/>
</dbReference>
<organism evidence="5 6">
    <name type="scientific">Sporocytophaga myxococcoides</name>
    <dbReference type="NCBI Taxonomy" id="153721"/>
    <lineage>
        <taxon>Bacteria</taxon>
        <taxon>Pseudomonadati</taxon>
        <taxon>Bacteroidota</taxon>
        <taxon>Cytophagia</taxon>
        <taxon>Cytophagales</taxon>
        <taxon>Cytophagaceae</taxon>
        <taxon>Sporocytophaga</taxon>
    </lineage>
</organism>